<protein>
    <recommendedName>
        <fullName evidence="3">Type II toxin-antitoxin system Phd/YefM family antitoxin</fullName>
    </recommendedName>
</protein>
<organism evidence="1 2">
    <name type="scientific">Coraliomargarita algicola</name>
    <dbReference type="NCBI Taxonomy" id="3092156"/>
    <lineage>
        <taxon>Bacteria</taxon>
        <taxon>Pseudomonadati</taxon>
        <taxon>Verrucomicrobiota</taxon>
        <taxon>Opitutia</taxon>
        <taxon>Puniceicoccales</taxon>
        <taxon>Coraliomargaritaceae</taxon>
        <taxon>Coraliomargarita</taxon>
    </lineage>
</organism>
<accession>A0ABZ0RX23</accession>
<sequence length="76" mass="8723">MEASVVDLRYKTKEVLRALDRNEEVRLLYRGKTKGRIIPERGHDENVKAEAHAFFASSQAEGSVEEVMEELRGGRY</sequence>
<dbReference type="Proteomes" id="UP001324993">
    <property type="component" value="Chromosome"/>
</dbReference>
<dbReference type="EMBL" id="CP138858">
    <property type="protein sequence ID" value="WPJ97564.1"/>
    <property type="molecule type" value="Genomic_DNA"/>
</dbReference>
<keyword evidence="2" id="KW-1185">Reference proteome</keyword>
<gene>
    <name evidence="1" type="ORF">SH580_07560</name>
</gene>
<dbReference type="RefSeq" id="WP_319834404.1">
    <property type="nucleotide sequence ID" value="NZ_CP138858.1"/>
</dbReference>
<evidence type="ECO:0000313" key="1">
    <source>
        <dbReference type="EMBL" id="WPJ97564.1"/>
    </source>
</evidence>
<proteinExistence type="predicted"/>
<evidence type="ECO:0000313" key="2">
    <source>
        <dbReference type="Proteomes" id="UP001324993"/>
    </source>
</evidence>
<evidence type="ECO:0008006" key="3">
    <source>
        <dbReference type="Google" id="ProtNLM"/>
    </source>
</evidence>
<name>A0ABZ0RX23_9BACT</name>
<reference evidence="1 2" key="1">
    <citation type="submission" date="2023-11" db="EMBL/GenBank/DDBJ databases">
        <title>Coraliomargarita sp. nov., isolated from marine algae.</title>
        <authorList>
            <person name="Lee J.K."/>
            <person name="Baek J.H."/>
            <person name="Kim J.M."/>
            <person name="Choi D.G."/>
            <person name="Jeon C.O."/>
        </authorList>
    </citation>
    <scope>NUCLEOTIDE SEQUENCE [LARGE SCALE GENOMIC DNA]</scope>
    <source>
        <strain evidence="1 2">J2-16</strain>
    </source>
</reference>